<dbReference type="PANTHER" id="PTHR34448">
    <property type="entry name" value="AMINOPEPTIDASE"/>
    <property type="match status" value="1"/>
</dbReference>
<dbReference type="KEGG" id="tra:Trad_0272"/>
<dbReference type="HOGENOM" id="CLU_054346_1_0_0"/>
<dbReference type="PANTHER" id="PTHR34448:SF3">
    <property type="entry name" value="AMINOPEPTIDASE AMPS"/>
    <property type="match status" value="1"/>
</dbReference>
<evidence type="ECO:0000256" key="1">
    <source>
        <dbReference type="ARBA" id="ARBA00001941"/>
    </source>
</evidence>
<evidence type="ECO:0000256" key="6">
    <source>
        <dbReference type="ARBA" id="ARBA00022670"/>
    </source>
</evidence>
<evidence type="ECO:0000256" key="8">
    <source>
        <dbReference type="ARBA" id="ARBA00022801"/>
    </source>
</evidence>
<dbReference type="Gene3D" id="3.40.1830.10">
    <property type="entry name" value="Thermophilic metalloprotease (M29)"/>
    <property type="match status" value="1"/>
</dbReference>
<keyword evidence="11" id="KW-1185">Reference proteome</keyword>
<comment type="cofactor">
    <cofactor evidence="1">
        <name>Co(2+)</name>
        <dbReference type="ChEBI" id="CHEBI:48828"/>
    </cofactor>
</comment>
<dbReference type="PRINTS" id="PR00919">
    <property type="entry name" value="THERMOPTASE"/>
</dbReference>
<sequence length="409" mass="44569">MTFDDKLSAYAELITHVGLNLRAGQQLLATAPVEASPLLAKVAEAAYKRGVRYVHPVYNDDGVTLARFRYAPRDSFDLYPSWLARGMLETLEADGARLSVTGNDPDLLKDQDPELIATAQRRAQTELRPFMAKVMNDAVNWCVVAAATPAWAAKVFPDAPEGERLGRLWDAIFRAVRADGPDPVGTWEAHLAALQRRREHLNARRYRALRYRGPGTDLTLGLADGHIWKGGASQSAAGTRFVANLPTEEVFTAPHRARVDGVVASSKPLSYAGQLIEDFSLTFEAGRVVSAKAARGQEALDRLLDTDEGARRLGEVALVPHSSPISQSGLLFYNTLFDENAASHLALGRAYRFCVEGGTTMSDDEAQGVGLNDSLTHVDFMIGSSEMDVDGVREDGAEEPVMRAGEWAF</sequence>
<dbReference type="OrthoDB" id="9803993at2"/>
<comment type="cofactor">
    <cofactor evidence="2">
        <name>Mg(2+)</name>
        <dbReference type="ChEBI" id="CHEBI:18420"/>
    </cofactor>
</comment>
<dbReference type="GO" id="GO:0006508">
    <property type="term" value="P:proteolysis"/>
    <property type="evidence" value="ECO:0007669"/>
    <property type="project" value="UniProtKB-KW"/>
</dbReference>
<evidence type="ECO:0000313" key="11">
    <source>
        <dbReference type="Proteomes" id="UP000000379"/>
    </source>
</evidence>
<evidence type="ECO:0000313" key="10">
    <source>
        <dbReference type="EMBL" id="ADI13412.1"/>
    </source>
</evidence>
<gene>
    <name evidence="10" type="ordered locus">Trad_0272</name>
</gene>
<accession>D7CR12</accession>
<dbReference type="InterPro" id="IPR052170">
    <property type="entry name" value="M29_Exopeptidase"/>
</dbReference>
<name>D7CR12_TRURR</name>
<comment type="similarity">
    <text evidence="4">Belongs to the peptidase M29 family.</text>
</comment>
<keyword evidence="5 10" id="KW-0031">Aminopeptidase</keyword>
<dbReference type="GO" id="GO:0004177">
    <property type="term" value="F:aminopeptidase activity"/>
    <property type="evidence" value="ECO:0007669"/>
    <property type="project" value="UniProtKB-KW"/>
</dbReference>
<evidence type="ECO:0000256" key="9">
    <source>
        <dbReference type="ARBA" id="ARBA00023049"/>
    </source>
</evidence>
<evidence type="ECO:0000256" key="5">
    <source>
        <dbReference type="ARBA" id="ARBA00022438"/>
    </source>
</evidence>
<reference evidence="10 11" key="2">
    <citation type="journal article" date="2011" name="Stand. Genomic Sci.">
        <title>Complete genome sequence of Truepera radiovictrix type strain (RQ-24).</title>
        <authorList>
            <person name="Ivanova N."/>
            <person name="Rohde C."/>
            <person name="Munk C."/>
            <person name="Nolan M."/>
            <person name="Lucas S."/>
            <person name="Del Rio T.G."/>
            <person name="Tice H."/>
            <person name="Deshpande S."/>
            <person name="Cheng J.F."/>
            <person name="Tapia R."/>
            <person name="Han C."/>
            <person name="Goodwin L."/>
            <person name="Pitluck S."/>
            <person name="Liolios K."/>
            <person name="Mavromatis K."/>
            <person name="Mikhailova N."/>
            <person name="Pati A."/>
            <person name="Chen A."/>
            <person name="Palaniappan K."/>
            <person name="Land M."/>
            <person name="Hauser L."/>
            <person name="Chang Y.J."/>
            <person name="Jeffries C.D."/>
            <person name="Brambilla E."/>
            <person name="Rohde M."/>
            <person name="Goker M."/>
            <person name="Tindall B.J."/>
            <person name="Woyke T."/>
            <person name="Bristow J."/>
            <person name="Eisen J.A."/>
            <person name="Markowitz V."/>
            <person name="Hugenholtz P."/>
            <person name="Kyrpides N.C."/>
            <person name="Klenk H.P."/>
            <person name="Lapidus A."/>
        </authorList>
    </citation>
    <scope>NUCLEOTIDE SEQUENCE [LARGE SCALE GENOMIC DNA]</scope>
    <source>
        <strain evidence="11">DSM 17093 / CIP 108686 / LMG 22925 / RQ-24</strain>
    </source>
</reference>
<proteinExistence type="inferred from homology"/>
<dbReference type="Pfam" id="PF02073">
    <property type="entry name" value="Peptidase_M29"/>
    <property type="match status" value="1"/>
</dbReference>
<dbReference type="GO" id="GO:0008237">
    <property type="term" value="F:metallopeptidase activity"/>
    <property type="evidence" value="ECO:0007669"/>
    <property type="project" value="UniProtKB-KW"/>
</dbReference>
<comment type="cofactor">
    <cofactor evidence="3">
        <name>Zn(2+)</name>
        <dbReference type="ChEBI" id="CHEBI:29105"/>
    </cofactor>
</comment>
<keyword evidence="8" id="KW-0378">Hydrolase</keyword>
<evidence type="ECO:0000256" key="4">
    <source>
        <dbReference type="ARBA" id="ARBA00008236"/>
    </source>
</evidence>
<dbReference type="eggNOG" id="COG2309">
    <property type="taxonomic scope" value="Bacteria"/>
</dbReference>
<dbReference type="EMBL" id="CP002049">
    <property type="protein sequence ID" value="ADI13412.1"/>
    <property type="molecule type" value="Genomic_DNA"/>
</dbReference>
<evidence type="ECO:0000256" key="2">
    <source>
        <dbReference type="ARBA" id="ARBA00001946"/>
    </source>
</evidence>
<dbReference type="InterPro" id="IPR035097">
    <property type="entry name" value="M29_N-terminal"/>
</dbReference>
<keyword evidence="6" id="KW-0645">Protease</keyword>
<dbReference type="STRING" id="649638.Trad_0272"/>
<organism evidence="10 11">
    <name type="scientific">Truepera radiovictrix (strain DSM 17093 / CIP 108686 / LMG 22925 / RQ-24)</name>
    <dbReference type="NCBI Taxonomy" id="649638"/>
    <lineage>
        <taxon>Bacteria</taxon>
        <taxon>Thermotogati</taxon>
        <taxon>Deinococcota</taxon>
        <taxon>Deinococci</taxon>
        <taxon>Trueperales</taxon>
        <taxon>Trueperaceae</taxon>
        <taxon>Truepera</taxon>
    </lineage>
</organism>
<dbReference type="InterPro" id="IPR000787">
    <property type="entry name" value="Peptidase_M29"/>
</dbReference>
<protein>
    <submittedName>
        <fullName evidence="10">Peptidase M29 aminopeptidase II</fullName>
    </submittedName>
</protein>
<dbReference type="RefSeq" id="WP_013176792.1">
    <property type="nucleotide sequence ID" value="NC_014221.1"/>
</dbReference>
<dbReference type="AlphaFoldDB" id="D7CR12"/>
<evidence type="ECO:0000256" key="3">
    <source>
        <dbReference type="ARBA" id="ARBA00001947"/>
    </source>
</evidence>
<dbReference type="GO" id="GO:0046872">
    <property type="term" value="F:metal ion binding"/>
    <property type="evidence" value="ECO:0007669"/>
    <property type="project" value="UniProtKB-KW"/>
</dbReference>
<dbReference type="MEROPS" id="M29.002"/>
<reference evidence="11" key="1">
    <citation type="submission" date="2010-05" db="EMBL/GenBank/DDBJ databases">
        <title>The complete genome of Truepera radiovictris DSM 17093.</title>
        <authorList>
            <consortium name="US DOE Joint Genome Institute (JGI-PGF)"/>
            <person name="Lucas S."/>
            <person name="Copeland A."/>
            <person name="Lapidus A."/>
            <person name="Glavina del Rio T."/>
            <person name="Dalin E."/>
            <person name="Tice H."/>
            <person name="Bruce D."/>
            <person name="Goodwin L."/>
            <person name="Pitluck S."/>
            <person name="Kyrpides N."/>
            <person name="Mavromatis K."/>
            <person name="Ovchinnikova G."/>
            <person name="Munk A.C."/>
            <person name="Detter J.C."/>
            <person name="Han C."/>
            <person name="Tapia R."/>
            <person name="Land M."/>
            <person name="Hauser L."/>
            <person name="Markowitz V."/>
            <person name="Cheng J.-F."/>
            <person name="Hugenholtz P."/>
            <person name="Woyke T."/>
            <person name="Wu D."/>
            <person name="Tindall B."/>
            <person name="Pomrenke H.G."/>
            <person name="Brambilla E."/>
            <person name="Klenk H.-P."/>
            <person name="Eisen J.A."/>
        </authorList>
    </citation>
    <scope>NUCLEOTIDE SEQUENCE [LARGE SCALE GENOMIC DNA]</scope>
    <source>
        <strain evidence="11">DSM 17093 / CIP 108686 / LMG 22925 / RQ-24</strain>
    </source>
</reference>
<evidence type="ECO:0000256" key="7">
    <source>
        <dbReference type="ARBA" id="ARBA00022723"/>
    </source>
</evidence>
<dbReference type="SUPFAM" id="SSF144052">
    <property type="entry name" value="Thermophilic metalloprotease-like"/>
    <property type="match status" value="1"/>
</dbReference>
<keyword evidence="7" id="KW-0479">Metal-binding</keyword>
<dbReference type="Proteomes" id="UP000000379">
    <property type="component" value="Chromosome"/>
</dbReference>
<keyword evidence="9" id="KW-0482">Metalloprotease</keyword>